<comment type="caution">
    <text evidence="3">The sequence shown here is derived from an EMBL/GenBank/DDBJ whole genome shotgun (WGS) entry which is preliminary data.</text>
</comment>
<evidence type="ECO:0000313" key="4">
    <source>
        <dbReference type="Proteomes" id="UP001642540"/>
    </source>
</evidence>
<feature type="compositionally biased region" description="Basic and acidic residues" evidence="2">
    <location>
        <begin position="47"/>
        <end position="76"/>
    </location>
</feature>
<feature type="region of interest" description="Disordered" evidence="2">
    <location>
        <begin position="1"/>
        <end position="81"/>
    </location>
</feature>
<name>A0ABP1RRP8_9HEXA</name>
<protein>
    <submittedName>
        <fullName evidence="3">Uncharacterized protein</fullName>
    </submittedName>
</protein>
<proteinExistence type="predicted"/>
<evidence type="ECO:0000256" key="2">
    <source>
        <dbReference type="SAM" id="MobiDB-lite"/>
    </source>
</evidence>
<organism evidence="3 4">
    <name type="scientific">Orchesella dallaii</name>
    <dbReference type="NCBI Taxonomy" id="48710"/>
    <lineage>
        <taxon>Eukaryota</taxon>
        <taxon>Metazoa</taxon>
        <taxon>Ecdysozoa</taxon>
        <taxon>Arthropoda</taxon>
        <taxon>Hexapoda</taxon>
        <taxon>Collembola</taxon>
        <taxon>Entomobryomorpha</taxon>
        <taxon>Entomobryoidea</taxon>
        <taxon>Orchesellidae</taxon>
        <taxon>Orchesellinae</taxon>
        <taxon>Orchesella</taxon>
    </lineage>
</organism>
<sequence length="184" mass="20780">MEGLNPNYATAGPSRQIDSVNHGENFVPPVVNESQSQSAMPTLPQEGRQRLENGELRDKLEHAEAEANPKDHDPHQSYETNNEMLNGITNSETLLKGVEAEKQNISVEHTQVQGEFKWDAQNNSEVVESLIKLQEKSRECQDALNKFKDADKTLKNMVINLQKNYETKVRELEVANNDLVVVKN</sequence>
<accession>A0ABP1RRP8</accession>
<evidence type="ECO:0000313" key="3">
    <source>
        <dbReference type="EMBL" id="CAL8134083.1"/>
    </source>
</evidence>
<dbReference type="EMBL" id="CAXLJM020000103">
    <property type="protein sequence ID" value="CAL8134083.1"/>
    <property type="molecule type" value="Genomic_DNA"/>
</dbReference>
<dbReference type="Proteomes" id="UP001642540">
    <property type="component" value="Unassembled WGS sequence"/>
</dbReference>
<keyword evidence="1" id="KW-0175">Coiled coil</keyword>
<evidence type="ECO:0000256" key="1">
    <source>
        <dbReference type="SAM" id="Coils"/>
    </source>
</evidence>
<keyword evidence="4" id="KW-1185">Reference proteome</keyword>
<feature type="coiled-coil region" evidence="1">
    <location>
        <begin position="130"/>
        <end position="178"/>
    </location>
</feature>
<gene>
    <name evidence="3" type="ORF">ODALV1_LOCUS25357</name>
</gene>
<reference evidence="3 4" key="1">
    <citation type="submission" date="2024-08" db="EMBL/GenBank/DDBJ databases">
        <authorList>
            <person name="Cucini C."/>
            <person name="Frati F."/>
        </authorList>
    </citation>
    <scope>NUCLEOTIDE SEQUENCE [LARGE SCALE GENOMIC DNA]</scope>
</reference>